<comment type="subcellular location">
    <subcellularLocation>
        <location evidence="1">Cell membrane</location>
        <topology evidence="1">Multi-pass membrane protein</topology>
    </subcellularLocation>
</comment>
<keyword evidence="9" id="KW-1185">Reference proteome</keyword>
<dbReference type="InterPro" id="IPR016174">
    <property type="entry name" value="Di-haem_cyt_TM"/>
</dbReference>
<dbReference type="Gene3D" id="1.20.950.20">
    <property type="entry name" value="Transmembrane di-heme cytochromes, Chain C"/>
    <property type="match status" value="1"/>
</dbReference>
<feature type="transmembrane region" description="Helical" evidence="6">
    <location>
        <begin position="199"/>
        <end position="221"/>
    </location>
</feature>
<feature type="transmembrane region" description="Helical" evidence="6">
    <location>
        <begin position="129"/>
        <end position="150"/>
    </location>
</feature>
<evidence type="ECO:0000256" key="6">
    <source>
        <dbReference type="SAM" id="Phobius"/>
    </source>
</evidence>
<dbReference type="InterPro" id="IPR051542">
    <property type="entry name" value="Hydrogenase_cytochrome"/>
</dbReference>
<keyword evidence="5 6" id="KW-0472">Membrane</keyword>
<gene>
    <name evidence="8" type="ORF">GCM10023187_43660</name>
</gene>
<dbReference type="PANTHER" id="PTHR30485">
    <property type="entry name" value="NI/FE-HYDROGENASE 1 B-TYPE CYTOCHROME SUBUNIT"/>
    <property type="match status" value="1"/>
</dbReference>
<dbReference type="EMBL" id="BAABHB010000011">
    <property type="protein sequence ID" value="GAA4414338.1"/>
    <property type="molecule type" value="Genomic_DNA"/>
</dbReference>
<comment type="caution">
    <text evidence="8">The sequence shown here is derived from an EMBL/GenBank/DDBJ whole genome shotgun (WGS) entry which is preliminary data.</text>
</comment>
<evidence type="ECO:0000259" key="7">
    <source>
        <dbReference type="Pfam" id="PF01292"/>
    </source>
</evidence>
<dbReference type="Pfam" id="PF01292">
    <property type="entry name" value="Ni_hydr_CYTB"/>
    <property type="match status" value="1"/>
</dbReference>
<keyword evidence="2" id="KW-1003">Cell membrane</keyword>
<dbReference type="SUPFAM" id="SSF81342">
    <property type="entry name" value="Transmembrane di-heme cytochromes"/>
    <property type="match status" value="1"/>
</dbReference>
<feature type="domain" description="Cytochrome b561 bacterial/Ni-hydrogenase" evidence="7">
    <location>
        <begin position="37"/>
        <end position="273"/>
    </location>
</feature>
<dbReference type="PANTHER" id="PTHR30485:SF1">
    <property type="entry name" value="CYTOCHROME YDHU-RELATED"/>
    <property type="match status" value="1"/>
</dbReference>
<evidence type="ECO:0000256" key="2">
    <source>
        <dbReference type="ARBA" id="ARBA00022475"/>
    </source>
</evidence>
<evidence type="ECO:0000256" key="5">
    <source>
        <dbReference type="ARBA" id="ARBA00023136"/>
    </source>
</evidence>
<dbReference type="InterPro" id="IPR011577">
    <property type="entry name" value="Cyt_b561_bac/Ni-Hgenase"/>
</dbReference>
<keyword evidence="3 6" id="KW-0812">Transmembrane</keyword>
<evidence type="ECO:0000313" key="9">
    <source>
        <dbReference type="Proteomes" id="UP001500936"/>
    </source>
</evidence>
<feature type="transmembrane region" description="Helical" evidence="6">
    <location>
        <begin position="241"/>
        <end position="261"/>
    </location>
</feature>
<feature type="transmembrane region" description="Helical" evidence="6">
    <location>
        <begin position="44"/>
        <end position="65"/>
    </location>
</feature>
<accession>A0ABP8KS80</accession>
<dbReference type="Proteomes" id="UP001500936">
    <property type="component" value="Unassembled WGS sequence"/>
</dbReference>
<keyword evidence="4 6" id="KW-1133">Transmembrane helix</keyword>
<organism evidence="8 9">
    <name type="scientific">Nibrella viscosa</name>
    <dbReference type="NCBI Taxonomy" id="1084524"/>
    <lineage>
        <taxon>Bacteria</taxon>
        <taxon>Pseudomonadati</taxon>
        <taxon>Bacteroidota</taxon>
        <taxon>Cytophagia</taxon>
        <taxon>Cytophagales</taxon>
        <taxon>Spirosomataceae</taxon>
        <taxon>Nibrella</taxon>
    </lineage>
</organism>
<proteinExistence type="predicted"/>
<sequence>MVFVNETRTFSLCFKNLGLNALLVMIALPTLKPISTHHATWVKILHWVVTGSFLALAFSGVVILMCHPRLYWGEVGNDLTPALFELPISRNYQHGGWTTSMPFFRQAGSPVSADRTYDIFNQNGWGRSLHFLSAWFLVVAGLVYLLMGIYTGHFRKHLWPQSGELTGAAFWRDVVSHVRMKVPAATHGPQYGLLQKCTYVVVIFFLLPLIVLTGLTMSPAITAAYPFLLKLFLGAQSARTIHFFAFLALMLFLLIHVVMVIRSGFKQQIRSMTLGD</sequence>
<protein>
    <submittedName>
        <fullName evidence="8">Cytochrome b/b6 domain-containing protein</fullName>
    </submittedName>
</protein>
<name>A0ABP8KS80_9BACT</name>
<evidence type="ECO:0000256" key="3">
    <source>
        <dbReference type="ARBA" id="ARBA00022692"/>
    </source>
</evidence>
<evidence type="ECO:0000256" key="1">
    <source>
        <dbReference type="ARBA" id="ARBA00004651"/>
    </source>
</evidence>
<evidence type="ECO:0000256" key="4">
    <source>
        <dbReference type="ARBA" id="ARBA00022989"/>
    </source>
</evidence>
<evidence type="ECO:0000313" key="8">
    <source>
        <dbReference type="EMBL" id="GAA4414338.1"/>
    </source>
</evidence>
<reference evidence="9" key="1">
    <citation type="journal article" date="2019" name="Int. J. Syst. Evol. Microbiol.">
        <title>The Global Catalogue of Microorganisms (GCM) 10K type strain sequencing project: providing services to taxonomists for standard genome sequencing and annotation.</title>
        <authorList>
            <consortium name="The Broad Institute Genomics Platform"/>
            <consortium name="The Broad Institute Genome Sequencing Center for Infectious Disease"/>
            <person name="Wu L."/>
            <person name="Ma J."/>
        </authorList>
    </citation>
    <scope>NUCLEOTIDE SEQUENCE [LARGE SCALE GENOMIC DNA]</scope>
    <source>
        <strain evidence="9">JCM 17925</strain>
    </source>
</reference>